<proteinExistence type="predicted"/>
<dbReference type="OrthoDB" id="128530at2759"/>
<gene>
    <name evidence="1" type="ORF">PHMEG_00029129</name>
</gene>
<reference evidence="2" key="1">
    <citation type="submission" date="2017-03" db="EMBL/GenBank/DDBJ databases">
        <title>Phytopthora megakarya and P. palmivora, two closely related causual agents of cacao black pod achieved similar genome size and gene model numbers by different mechanisms.</title>
        <authorList>
            <person name="Ali S."/>
            <person name="Shao J."/>
            <person name="Larry D.J."/>
            <person name="Kronmiller B."/>
            <person name="Shen D."/>
            <person name="Strem M.D."/>
            <person name="Melnick R.L."/>
            <person name="Guiltinan M.J."/>
            <person name="Tyler B.M."/>
            <person name="Meinhardt L.W."/>
            <person name="Bailey B.A."/>
        </authorList>
    </citation>
    <scope>NUCLEOTIDE SEQUENCE [LARGE SCALE GENOMIC DNA]</scope>
    <source>
        <strain evidence="2">zdho120</strain>
    </source>
</reference>
<comment type="caution">
    <text evidence="1">The sequence shown here is derived from an EMBL/GenBank/DDBJ whole genome shotgun (WGS) entry which is preliminary data.</text>
</comment>
<protein>
    <submittedName>
        <fullName evidence="1">Uncharacterized protein</fullName>
    </submittedName>
</protein>
<feature type="non-terminal residue" evidence="1">
    <location>
        <position position="320"/>
    </location>
</feature>
<organism evidence="1 2">
    <name type="scientific">Phytophthora megakarya</name>
    <dbReference type="NCBI Taxonomy" id="4795"/>
    <lineage>
        <taxon>Eukaryota</taxon>
        <taxon>Sar</taxon>
        <taxon>Stramenopiles</taxon>
        <taxon>Oomycota</taxon>
        <taxon>Peronosporomycetes</taxon>
        <taxon>Peronosporales</taxon>
        <taxon>Peronosporaceae</taxon>
        <taxon>Phytophthora</taxon>
    </lineage>
</organism>
<evidence type="ECO:0000313" key="2">
    <source>
        <dbReference type="Proteomes" id="UP000198211"/>
    </source>
</evidence>
<dbReference type="EMBL" id="NBNE01008153">
    <property type="protein sequence ID" value="OWY99809.1"/>
    <property type="molecule type" value="Genomic_DNA"/>
</dbReference>
<keyword evidence="2" id="KW-1185">Reference proteome</keyword>
<sequence length="320" mass="36640">MARFLREPILVFDADQSNDAHVQRYAYKTFRRHNGTDHDMLKHYRTELREIIWRRAGTFMCSQPSSSYSTMTITFLVSATAKLFSKGELKATPNMYHWKESINNMNPTEASVDLRTTNQLANTPEINGRMHKRLEMRNRLDLVHARLGLHLLDHTDVKIDLSTALSLEEIYIHTAYGIDDYAANSQRDNGEDSSVAALPLRQARPATGALVANTYFRILRGPLDKPLDDVDVPLDDLVSAANEKTFAQWCSLYREELNIPPTKRRNSKPSNIRSGCSQIHWHYGISSHSFHILRRRLNAGHLPAYSVGEPSKHTMNKWLL</sequence>
<name>A0A225V5W4_9STRA</name>
<accession>A0A225V5W4</accession>
<dbReference type="AlphaFoldDB" id="A0A225V5W4"/>
<evidence type="ECO:0000313" key="1">
    <source>
        <dbReference type="EMBL" id="OWY99809.1"/>
    </source>
</evidence>
<dbReference type="Proteomes" id="UP000198211">
    <property type="component" value="Unassembled WGS sequence"/>
</dbReference>